<proteinExistence type="predicted"/>
<dbReference type="GO" id="GO:0005634">
    <property type="term" value="C:nucleus"/>
    <property type="evidence" value="ECO:0007669"/>
    <property type="project" value="UniProtKB-SubCell"/>
</dbReference>
<dbReference type="Gene3D" id="1.20.930.10">
    <property type="entry name" value="Conserved domain common to transcription factors TFIIS, elongin A, CRSP70"/>
    <property type="match status" value="1"/>
</dbReference>
<accession>A0A8C7GBN5</accession>
<dbReference type="SUPFAM" id="SSF47676">
    <property type="entry name" value="Conserved domain common to transcription factors TFIIS, elongin A, CRSP70"/>
    <property type="match status" value="1"/>
</dbReference>
<organism evidence="3 4">
    <name type="scientific">Oncorhynchus kisutch</name>
    <name type="common">Coho salmon</name>
    <name type="synonym">Salmo kisutch</name>
    <dbReference type="NCBI Taxonomy" id="8019"/>
    <lineage>
        <taxon>Eukaryota</taxon>
        <taxon>Metazoa</taxon>
        <taxon>Chordata</taxon>
        <taxon>Craniata</taxon>
        <taxon>Vertebrata</taxon>
        <taxon>Euteleostomi</taxon>
        <taxon>Actinopterygii</taxon>
        <taxon>Neopterygii</taxon>
        <taxon>Teleostei</taxon>
        <taxon>Protacanthopterygii</taxon>
        <taxon>Salmoniformes</taxon>
        <taxon>Salmonidae</taxon>
        <taxon>Salmoninae</taxon>
        <taxon>Oncorhynchus</taxon>
    </lineage>
</organism>
<reference evidence="3" key="2">
    <citation type="submission" date="2025-09" db="UniProtKB">
        <authorList>
            <consortium name="Ensembl"/>
        </authorList>
    </citation>
    <scope>IDENTIFICATION</scope>
</reference>
<dbReference type="PROSITE" id="PS51319">
    <property type="entry name" value="TFIIS_N"/>
    <property type="match status" value="1"/>
</dbReference>
<keyword evidence="4" id="KW-1185">Reference proteome</keyword>
<evidence type="ECO:0000259" key="2">
    <source>
        <dbReference type="PROSITE" id="PS51319"/>
    </source>
</evidence>
<dbReference type="AlphaFoldDB" id="A0A8C7GBN5"/>
<sequence length="258" mass="29168">MDTKQITHHALQMDKFNREGNYGNIMPLLTALDNDCVTCEQLQGTDIVRVLYRLLNTCSDHSVRRTAKHLLSKWKKLYSYPYHISKQKGSREEFTVVGEMELGASSGDLSSESILPTLSKQSETPATTSLGNPSPCKDSYELALRTKCIQLLLGALNPETSKEAEGRRTDMANKELQRLREEYSSRGVSEMQLPQDLEGTPTQKLRCEGSDCRVTRVSRGKLFLLAWFRQATADQDAMTFVTCSRCGEQWYHSGWVCL</sequence>
<evidence type="ECO:0000313" key="3">
    <source>
        <dbReference type="Ensembl" id="ENSOKIP00005040389.1"/>
    </source>
</evidence>
<protein>
    <submittedName>
        <fullName evidence="3">Transcription elongation factor A N-terminal and central domain containing</fullName>
    </submittedName>
</protein>
<evidence type="ECO:0000256" key="1">
    <source>
        <dbReference type="PROSITE-ProRule" id="PRU00649"/>
    </source>
</evidence>
<dbReference type="Gene3D" id="2.20.25.10">
    <property type="match status" value="1"/>
</dbReference>
<gene>
    <name evidence="3" type="primary">TCEANC</name>
</gene>
<dbReference type="Proteomes" id="UP000694557">
    <property type="component" value="Unassembled WGS sequence"/>
</dbReference>
<comment type="subcellular location">
    <subcellularLocation>
        <location evidence="1">Nucleus</location>
    </subcellularLocation>
</comment>
<reference evidence="3" key="1">
    <citation type="submission" date="2025-08" db="UniProtKB">
        <authorList>
            <consortium name="Ensembl"/>
        </authorList>
    </citation>
    <scope>IDENTIFICATION</scope>
</reference>
<evidence type="ECO:0000313" key="4">
    <source>
        <dbReference type="Proteomes" id="UP000694557"/>
    </source>
</evidence>
<name>A0A8C7GBN5_ONCKI</name>
<dbReference type="InterPro" id="IPR017923">
    <property type="entry name" value="TFIIS_N"/>
</dbReference>
<dbReference type="InterPro" id="IPR035441">
    <property type="entry name" value="TFIIS/LEDGF_dom_sf"/>
</dbReference>
<dbReference type="Ensembl" id="ENSOKIT00005042609.1">
    <property type="protein sequence ID" value="ENSOKIP00005040389.1"/>
    <property type="gene ID" value="ENSOKIG00005017092.1"/>
</dbReference>
<feature type="domain" description="TFIIS N-terminal" evidence="2">
    <location>
        <begin position="1"/>
        <end position="81"/>
    </location>
</feature>
<dbReference type="GeneTree" id="ENSGT00940000162067"/>
<dbReference type="Pfam" id="PF08711">
    <property type="entry name" value="Med26"/>
    <property type="match status" value="1"/>
</dbReference>
<keyword evidence="1" id="KW-0539">Nucleus</keyword>